<proteinExistence type="predicted"/>
<accession>A0ABS3IB09</accession>
<evidence type="ECO:0000313" key="2">
    <source>
        <dbReference type="EMBL" id="MBO0610227.1"/>
    </source>
</evidence>
<dbReference type="RefSeq" id="WP_207276150.1">
    <property type="nucleotide sequence ID" value="NZ_JAFMPK010000047.1"/>
</dbReference>
<reference evidence="3" key="1">
    <citation type="submission" date="2023-07" db="EMBL/GenBank/DDBJ databases">
        <title>Myceligenerans salitolerans sp. nov., a halotolerant actinomycete isolated from a salt lake in Xinjiang, China.</title>
        <authorList>
            <person name="Guan T."/>
        </authorList>
    </citation>
    <scope>NUCLEOTIDE SEQUENCE [LARGE SCALE GENOMIC DNA]</scope>
    <source>
        <strain evidence="3">XHU 5031</strain>
    </source>
</reference>
<name>A0ABS3IB09_9MICO</name>
<feature type="transmembrane region" description="Helical" evidence="1">
    <location>
        <begin position="160"/>
        <end position="179"/>
    </location>
</feature>
<protein>
    <recommendedName>
        <fullName evidence="4">MFS transporter</fullName>
    </recommendedName>
</protein>
<keyword evidence="3" id="KW-1185">Reference proteome</keyword>
<feature type="transmembrane region" description="Helical" evidence="1">
    <location>
        <begin position="76"/>
        <end position="93"/>
    </location>
</feature>
<keyword evidence="1" id="KW-0472">Membrane</keyword>
<sequence>MNPLRRFNLRDQPLPTITTTTGPTIPGWTFPLVQTLTATTLLTTTAPTTWHTHPLFLTILATLTALVLLRPTPATAGLLLTATGALLWTTGTAPLDPRILWLAPLAHTLWRATWWAAHVPPTARTEITALLTGWRRTAAAIGTTELLALAAWAVTTLPGLEAAILLGALALAALAVLTLPREP</sequence>
<comment type="caution">
    <text evidence="2">The sequence shown here is derived from an EMBL/GenBank/DDBJ whole genome shotgun (WGS) entry which is preliminary data.</text>
</comment>
<gene>
    <name evidence="2" type="ORF">J0911_14425</name>
</gene>
<evidence type="ECO:0000313" key="3">
    <source>
        <dbReference type="Proteomes" id="UP000664617"/>
    </source>
</evidence>
<organism evidence="2 3">
    <name type="scientific">Myceligenerans salitolerans</name>
    <dbReference type="NCBI Taxonomy" id="1230528"/>
    <lineage>
        <taxon>Bacteria</taxon>
        <taxon>Bacillati</taxon>
        <taxon>Actinomycetota</taxon>
        <taxon>Actinomycetes</taxon>
        <taxon>Micrococcales</taxon>
        <taxon>Promicromonosporaceae</taxon>
        <taxon>Myceligenerans</taxon>
    </lineage>
</organism>
<evidence type="ECO:0000256" key="1">
    <source>
        <dbReference type="SAM" id="Phobius"/>
    </source>
</evidence>
<evidence type="ECO:0008006" key="4">
    <source>
        <dbReference type="Google" id="ProtNLM"/>
    </source>
</evidence>
<keyword evidence="1" id="KW-0812">Transmembrane</keyword>
<keyword evidence="1" id="KW-1133">Transmembrane helix</keyword>
<dbReference type="EMBL" id="JAFMPK010000047">
    <property type="protein sequence ID" value="MBO0610227.1"/>
    <property type="molecule type" value="Genomic_DNA"/>
</dbReference>
<dbReference type="Proteomes" id="UP000664617">
    <property type="component" value="Unassembled WGS sequence"/>
</dbReference>